<proteinExistence type="predicted"/>
<name>A0A6J1SSL3_FRAOC</name>
<organism evidence="1 2">
    <name type="scientific">Frankliniella occidentalis</name>
    <name type="common">Western flower thrips</name>
    <name type="synonym">Euthrips occidentalis</name>
    <dbReference type="NCBI Taxonomy" id="133901"/>
    <lineage>
        <taxon>Eukaryota</taxon>
        <taxon>Metazoa</taxon>
        <taxon>Ecdysozoa</taxon>
        <taxon>Arthropoda</taxon>
        <taxon>Hexapoda</taxon>
        <taxon>Insecta</taxon>
        <taxon>Pterygota</taxon>
        <taxon>Neoptera</taxon>
        <taxon>Paraneoptera</taxon>
        <taxon>Thysanoptera</taxon>
        <taxon>Terebrantia</taxon>
        <taxon>Thripoidea</taxon>
        <taxon>Thripidae</taxon>
        <taxon>Frankliniella</taxon>
    </lineage>
</organism>
<dbReference type="Proteomes" id="UP000504606">
    <property type="component" value="Unplaced"/>
</dbReference>
<keyword evidence="1" id="KW-1185">Reference proteome</keyword>
<dbReference type="AlphaFoldDB" id="A0A6J1SSL3"/>
<dbReference type="RefSeq" id="XP_026283832.1">
    <property type="nucleotide sequence ID" value="XM_026428047.2"/>
</dbReference>
<dbReference type="KEGG" id="foc:113210183"/>
<evidence type="ECO:0000313" key="1">
    <source>
        <dbReference type="Proteomes" id="UP000504606"/>
    </source>
</evidence>
<sequence length="130" mass="14253">MRLSTAVLLACAGVLLCALQPTLAMPYVFQPMSGAGGSGTQVIVDELEEETLQVKQRVELPVVDGGSIRDEQGAEDMVLEEDMEVDVEVDESSPSPAPSCSCKLRKCWKSCTRRGYNWGICLCKKCHCYY</sequence>
<reference evidence="2" key="1">
    <citation type="submission" date="2025-08" db="UniProtKB">
        <authorList>
            <consortium name="RefSeq"/>
        </authorList>
    </citation>
    <scope>IDENTIFICATION</scope>
    <source>
        <tissue evidence="2">Whole organism</tissue>
    </source>
</reference>
<gene>
    <name evidence="2" type="primary">LOC113210183</name>
</gene>
<accession>A0A6J1SSL3</accession>
<dbReference type="OrthoDB" id="8196856at2759"/>
<evidence type="ECO:0000313" key="2">
    <source>
        <dbReference type="RefSeq" id="XP_026283832.1"/>
    </source>
</evidence>
<dbReference type="GeneID" id="113210183"/>
<protein>
    <submittedName>
        <fullName evidence="2">Uncharacterized protein LOC113210183</fullName>
    </submittedName>
</protein>